<name>A0A6D2JB82_9BRAS</name>
<reference evidence="3" key="1">
    <citation type="submission" date="2020-01" db="EMBL/GenBank/DDBJ databases">
        <authorList>
            <person name="Mishra B."/>
        </authorList>
    </citation>
    <scope>NUCLEOTIDE SEQUENCE [LARGE SCALE GENOMIC DNA]</scope>
</reference>
<evidence type="ECO:0000256" key="1">
    <source>
        <dbReference type="SAM" id="Coils"/>
    </source>
</evidence>
<protein>
    <submittedName>
        <fullName evidence="3">Uncharacterized protein</fullName>
    </submittedName>
</protein>
<dbReference type="PANTHER" id="PTHR31286:SF178">
    <property type="entry name" value="DUF4283 DOMAIN-CONTAINING PROTEIN"/>
    <property type="match status" value="1"/>
</dbReference>
<dbReference type="EMBL" id="CACVBM020001173">
    <property type="protein sequence ID" value="CAA7037220.1"/>
    <property type="molecule type" value="Genomic_DNA"/>
</dbReference>
<sequence length="423" mass="47022">MVALVRWEPVMEPTYPSAIKFWVRMMGILLHFWAEPTFQSIGEAIGEVLEVDIDGGRVKVCLDGYKPLTFETTVAFHSGEEMVLTLREYATVRRVREERESLKRRDEKPDGGVMSYKGVVINGPHGDSSGVRQPYAHHVGDPKGKGKEVETREDRGKRNVAFRGNGKHGDESSGVQRKPAGYLPPEQRKRINRPMAIPGHPAHQVETHPGGDAITERTGGNRISPSQHSAKKVRKAIDFTEAVAELDEIRDGVNNGEREMVGENEVAVITATEPVADPMILEQMAQEEREEGETWWNEVIEEAEVEKTMEEFEELLEIQEAKEMALDEVEKVENSLGVERFMDVEAKETGKQKHVAERKVGARREVTKPPVGVGGSLKRMLQGAKTPKKKPVSKEGTRIGDMATGSGPEKDPSEGSETTHHAV</sequence>
<feature type="compositionally biased region" description="Basic and acidic residues" evidence="2">
    <location>
        <begin position="408"/>
        <end position="423"/>
    </location>
</feature>
<feature type="coiled-coil region" evidence="1">
    <location>
        <begin position="302"/>
        <end position="335"/>
    </location>
</feature>
<dbReference type="OrthoDB" id="1433131at2759"/>
<dbReference type="Proteomes" id="UP000467841">
    <property type="component" value="Unassembled WGS sequence"/>
</dbReference>
<dbReference type="InterPro" id="IPR040256">
    <property type="entry name" value="At4g02000-like"/>
</dbReference>
<feature type="region of interest" description="Disordered" evidence="2">
    <location>
        <begin position="358"/>
        <end position="423"/>
    </location>
</feature>
<evidence type="ECO:0000256" key="2">
    <source>
        <dbReference type="SAM" id="MobiDB-lite"/>
    </source>
</evidence>
<keyword evidence="1" id="KW-0175">Coiled coil</keyword>
<evidence type="ECO:0000313" key="4">
    <source>
        <dbReference type="Proteomes" id="UP000467841"/>
    </source>
</evidence>
<proteinExistence type="predicted"/>
<feature type="region of interest" description="Disordered" evidence="2">
    <location>
        <begin position="122"/>
        <end position="233"/>
    </location>
</feature>
<comment type="caution">
    <text evidence="3">The sequence shown here is derived from an EMBL/GenBank/DDBJ whole genome shotgun (WGS) entry which is preliminary data.</text>
</comment>
<feature type="compositionally biased region" description="Basic and acidic residues" evidence="2">
    <location>
        <begin position="138"/>
        <end position="157"/>
    </location>
</feature>
<dbReference type="AlphaFoldDB" id="A0A6D2JB82"/>
<evidence type="ECO:0000313" key="3">
    <source>
        <dbReference type="EMBL" id="CAA7037220.1"/>
    </source>
</evidence>
<gene>
    <name evidence="3" type="ORF">MERR_LOCUS24455</name>
</gene>
<organism evidence="3 4">
    <name type="scientific">Microthlaspi erraticum</name>
    <dbReference type="NCBI Taxonomy" id="1685480"/>
    <lineage>
        <taxon>Eukaryota</taxon>
        <taxon>Viridiplantae</taxon>
        <taxon>Streptophyta</taxon>
        <taxon>Embryophyta</taxon>
        <taxon>Tracheophyta</taxon>
        <taxon>Spermatophyta</taxon>
        <taxon>Magnoliopsida</taxon>
        <taxon>eudicotyledons</taxon>
        <taxon>Gunneridae</taxon>
        <taxon>Pentapetalae</taxon>
        <taxon>rosids</taxon>
        <taxon>malvids</taxon>
        <taxon>Brassicales</taxon>
        <taxon>Brassicaceae</taxon>
        <taxon>Coluteocarpeae</taxon>
        <taxon>Microthlaspi</taxon>
    </lineage>
</organism>
<accession>A0A6D2JB82</accession>
<dbReference type="PANTHER" id="PTHR31286">
    <property type="entry name" value="GLYCINE-RICH CELL WALL STRUCTURAL PROTEIN 1.8-LIKE"/>
    <property type="match status" value="1"/>
</dbReference>
<keyword evidence="4" id="KW-1185">Reference proteome</keyword>
<feature type="compositionally biased region" description="Basic and acidic residues" evidence="2">
    <location>
        <begin position="358"/>
        <end position="367"/>
    </location>
</feature>